<organism evidence="3 4">
    <name type="scientific">Nannospalax galili</name>
    <name type="common">Northern Israeli blind subterranean mole rat</name>
    <name type="synonym">Spalax galili</name>
    <dbReference type="NCBI Taxonomy" id="1026970"/>
    <lineage>
        <taxon>Eukaryota</taxon>
        <taxon>Metazoa</taxon>
        <taxon>Chordata</taxon>
        <taxon>Craniata</taxon>
        <taxon>Vertebrata</taxon>
        <taxon>Euteleostomi</taxon>
        <taxon>Mammalia</taxon>
        <taxon>Eutheria</taxon>
        <taxon>Euarchontoglires</taxon>
        <taxon>Glires</taxon>
        <taxon>Rodentia</taxon>
        <taxon>Myomorpha</taxon>
        <taxon>Muroidea</taxon>
        <taxon>Spalacidae</taxon>
        <taxon>Spalacinae</taxon>
        <taxon>Nannospalax</taxon>
    </lineage>
</organism>
<dbReference type="AlphaFoldDB" id="A0A8C6R3N3"/>
<proteinExistence type="predicted"/>
<evidence type="ECO:0000313" key="4">
    <source>
        <dbReference type="Proteomes" id="UP000694381"/>
    </source>
</evidence>
<reference evidence="3" key="2">
    <citation type="submission" date="2025-09" db="UniProtKB">
        <authorList>
            <consortium name="Ensembl"/>
        </authorList>
    </citation>
    <scope>IDENTIFICATION</scope>
</reference>
<dbReference type="Proteomes" id="UP000694381">
    <property type="component" value="Unassembled WGS sequence"/>
</dbReference>
<dbReference type="OMA" id="FEITFSL"/>
<keyword evidence="1" id="KW-0175">Coiled coil</keyword>
<dbReference type="GeneTree" id="ENSGT00410000025918"/>
<dbReference type="GO" id="GO:0034501">
    <property type="term" value="P:protein localization to kinetochore"/>
    <property type="evidence" value="ECO:0007669"/>
    <property type="project" value="InterPro"/>
</dbReference>
<name>A0A8C6R3N3_NANGA</name>
<dbReference type="InterPro" id="IPR037388">
    <property type="entry name" value="Blinkin"/>
</dbReference>
<dbReference type="InterPro" id="IPR040850">
    <property type="entry name" value="Knl1_RWD_C"/>
</dbReference>
<dbReference type="PANTHER" id="PTHR16520:SF3">
    <property type="entry name" value="KINETOCHORE SCAFFOLD 1"/>
    <property type="match status" value="1"/>
</dbReference>
<dbReference type="CDD" id="cd22892">
    <property type="entry name" value="DRWD-C_Knl1"/>
    <property type="match status" value="1"/>
</dbReference>
<dbReference type="GO" id="GO:0005634">
    <property type="term" value="C:nucleus"/>
    <property type="evidence" value="ECO:0007669"/>
    <property type="project" value="TreeGrafter"/>
</dbReference>
<keyword evidence="4" id="KW-1185">Reference proteome</keyword>
<accession>A0A8C6R3N3</accession>
<protein>
    <recommendedName>
        <fullName evidence="2">Knl1 C-terminal RWD domain-containing protein</fullName>
    </recommendedName>
</protein>
<evidence type="ECO:0000256" key="1">
    <source>
        <dbReference type="SAM" id="Coils"/>
    </source>
</evidence>
<evidence type="ECO:0000259" key="2">
    <source>
        <dbReference type="Pfam" id="PF18210"/>
    </source>
</evidence>
<feature type="domain" description="Knl1 C-terminal RWD" evidence="2">
    <location>
        <begin position="81"/>
        <end position="234"/>
    </location>
</feature>
<dbReference type="GO" id="GO:0008608">
    <property type="term" value="P:attachment of spindle microtubules to kinetochore"/>
    <property type="evidence" value="ECO:0007669"/>
    <property type="project" value="InterPro"/>
</dbReference>
<dbReference type="Ensembl" id="ENSNGAT00000018131.1">
    <property type="protein sequence ID" value="ENSNGAP00000012570.1"/>
    <property type="gene ID" value="ENSNGAG00000014395.1"/>
</dbReference>
<feature type="coiled-coil region" evidence="1">
    <location>
        <begin position="18"/>
        <end position="113"/>
    </location>
</feature>
<sequence>MTKIFTHQGKVALYSKLVHSAQNEKEKLQIKINEMDNILKKINNCLTEVEIETKNLESEEKGNLMEEWDSEMRAAEKELEQLKTEEEELQRSLLEVELQKEQTLAQIKFIQKQTNVTKELLDRLSLSEWDVIEWSDDQAIFTFVYDTIELIITFGEPVVGLPFLDKAYKKIDELNFQSLLDEDKAPPSSRLVHKLIFQYIEEQESWKKKCKTQHQVPQMLQELSLVVNHCKLLGEEIEFLKRWGPNYNLMDIDVNNTELRLLFSSFAAFAKFEIILSLSAHYPLVLLPFTIQNHLGDIGHDQIATIISKVPLENNYLKNVVKHIYQDLLKDCHFYQKTHGPQL</sequence>
<evidence type="ECO:0000313" key="3">
    <source>
        <dbReference type="Ensembl" id="ENSNGAP00000012570.1"/>
    </source>
</evidence>
<dbReference type="PANTHER" id="PTHR16520">
    <property type="entry name" value="KINETOCHORE SCAFFOLD 1"/>
    <property type="match status" value="1"/>
</dbReference>
<dbReference type="Pfam" id="PF18210">
    <property type="entry name" value="Knl1_RWD_C"/>
    <property type="match status" value="1"/>
</dbReference>
<reference evidence="3" key="1">
    <citation type="submission" date="2025-08" db="UniProtKB">
        <authorList>
            <consortium name="Ensembl"/>
        </authorList>
    </citation>
    <scope>IDENTIFICATION</scope>
</reference>
<dbReference type="CDD" id="cd22817">
    <property type="entry name" value="DRWD-N_Knl1"/>
    <property type="match status" value="1"/>
</dbReference>